<proteinExistence type="predicted"/>
<dbReference type="SUPFAM" id="SSF54427">
    <property type="entry name" value="NTF2-like"/>
    <property type="match status" value="1"/>
</dbReference>
<dbReference type="Gene3D" id="3.10.450.50">
    <property type="match status" value="1"/>
</dbReference>
<dbReference type="PANTHER" id="PTHR41252">
    <property type="entry name" value="BLR2505 PROTEIN"/>
    <property type="match status" value="1"/>
</dbReference>
<dbReference type="PANTHER" id="PTHR41252:SF1">
    <property type="entry name" value="BLR2505 PROTEIN"/>
    <property type="match status" value="1"/>
</dbReference>
<dbReference type="InterPro" id="IPR032710">
    <property type="entry name" value="NTF2-like_dom_sf"/>
</dbReference>
<feature type="domain" description="SnoaL-like" evidence="1">
    <location>
        <begin position="10"/>
        <end position="118"/>
    </location>
</feature>
<sequence length="146" mass="16288">MSATHAEKRIRAAYEAFHRRDIDAVLSCFAPEVVWVHPDGMREVGLGGPKHGHDGMRKFLARVPHVLGGMTLAPHEFLVDGDRVMVLGEREVTSRDGRKATLRFVHSWTLGKDGLAVHFEDYFDTVEMFRLIDPGSVRSPQPQAGA</sequence>
<accession>D9WR07</accession>
<organism evidence="2 3">
    <name type="scientific">Streptomyces himastatinicus ATCC 53653</name>
    <dbReference type="NCBI Taxonomy" id="457427"/>
    <lineage>
        <taxon>Bacteria</taxon>
        <taxon>Bacillati</taxon>
        <taxon>Actinomycetota</taxon>
        <taxon>Actinomycetes</taxon>
        <taxon>Kitasatosporales</taxon>
        <taxon>Streptomycetaceae</taxon>
        <taxon>Streptomyces</taxon>
        <taxon>Streptomyces violaceusniger group</taxon>
    </lineage>
</organism>
<dbReference type="HOGENOM" id="CLU_107220_2_1_11"/>
<reference evidence="2 3" key="1">
    <citation type="submission" date="2009-02" db="EMBL/GenBank/DDBJ databases">
        <title>Annotation of Streptomyces hygroscopicus strain ATCC 53653.</title>
        <authorList>
            <consortium name="The Broad Institute Genome Sequencing Platform"/>
            <consortium name="Broad Institute Microbial Sequencing Center"/>
            <person name="Fischbach M."/>
            <person name="Godfrey P."/>
            <person name="Ward D."/>
            <person name="Young S."/>
            <person name="Zeng Q."/>
            <person name="Koehrsen M."/>
            <person name="Alvarado L."/>
            <person name="Berlin A.M."/>
            <person name="Bochicchio J."/>
            <person name="Borenstein D."/>
            <person name="Chapman S.B."/>
            <person name="Chen Z."/>
            <person name="Engels R."/>
            <person name="Freedman E."/>
            <person name="Gellesch M."/>
            <person name="Goldberg J."/>
            <person name="Griggs A."/>
            <person name="Gujja S."/>
            <person name="Heilman E.R."/>
            <person name="Heiman D.I."/>
            <person name="Hepburn T.A."/>
            <person name="Howarth C."/>
            <person name="Jen D."/>
            <person name="Larson L."/>
            <person name="Lewis B."/>
            <person name="Mehta T."/>
            <person name="Park D."/>
            <person name="Pearson M."/>
            <person name="Richards J."/>
            <person name="Roberts A."/>
            <person name="Saif S."/>
            <person name="Shea T.D."/>
            <person name="Shenoy N."/>
            <person name="Sisk P."/>
            <person name="Stolte C."/>
            <person name="Sykes S.N."/>
            <person name="Thomson T."/>
            <person name="Walk T."/>
            <person name="White J."/>
            <person name="Yandava C."/>
            <person name="Straight P."/>
            <person name="Clardy J."/>
            <person name="Hung D."/>
            <person name="Kolter R."/>
            <person name="Mekalanos J."/>
            <person name="Walker S."/>
            <person name="Walsh C.T."/>
            <person name="Wieland-Brown L.C."/>
            <person name="Haas B."/>
            <person name="Nusbaum C."/>
            <person name="Birren B."/>
        </authorList>
    </citation>
    <scope>NUCLEOTIDE SEQUENCE [LARGE SCALE GENOMIC DNA]</scope>
    <source>
        <strain evidence="2 3">ATCC 53653</strain>
    </source>
</reference>
<dbReference type="InterPro" id="IPR037401">
    <property type="entry name" value="SnoaL-like"/>
</dbReference>
<name>D9WR07_9ACTN</name>
<evidence type="ECO:0000259" key="1">
    <source>
        <dbReference type="Pfam" id="PF12680"/>
    </source>
</evidence>
<dbReference type="OrthoDB" id="8451859at2"/>
<gene>
    <name evidence="2" type="ORF">SSOG_01696</name>
</gene>
<keyword evidence="3" id="KW-1185">Reference proteome</keyword>
<dbReference type="Pfam" id="PF12680">
    <property type="entry name" value="SnoaL_2"/>
    <property type="match status" value="1"/>
</dbReference>
<dbReference type="RefSeq" id="WP_009713805.1">
    <property type="nucleotide sequence ID" value="NZ_GG657754.1"/>
</dbReference>
<dbReference type="AlphaFoldDB" id="D9WR07"/>
<protein>
    <submittedName>
        <fullName evidence="2">Putative limonene-1,2-epoxide hydrolase</fullName>
    </submittedName>
</protein>
<keyword evidence="2" id="KW-0378">Hydrolase</keyword>
<dbReference type="GO" id="GO:0016787">
    <property type="term" value="F:hydrolase activity"/>
    <property type="evidence" value="ECO:0007669"/>
    <property type="project" value="UniProtKB-KW"/>
</dbReference>
<dbReference type="STRING" id="457427.SSOG_01696"/>
<evidence type="ECO:0000313" key="2">
    <source>
        <dbReference type="EMBL" id="EFL21984.1"/>
    </source>
</evidence>
<evidence type="ECO:0000313" key="3">
    <source>
        <dbReference type="Proteomes" id="UP000003963"/>
    </source>
</evidence>
<dbReference type="Proteomes" id="UP000003963">
    <property type="component" value="Unassembled WGS sequence"/>
</dbReference>
<dbReference type="EMBL" id="GG657754">
    <property type="protein sequence ID" value="EFL21984.1"/>
    <property type="molecule type" value="Genomic_DNA"/>
</dbReference>
<dbReference type="CDD" id="cd00531">
    <property type="entry name" value="NTF2_like"/>
    <property type="match status" value="1"/>
</dbReference>